<comment type="PTM">
    <text evidence="5">C-terminal thiocarboxylation occurs in 2 steps, it is first acyl-adenylated (-COAMP) via the hesA/moeB/thiF part of MOCS3, then thiocarboxylated (-COSH) via the rhodanese domain of MOCS3.</text>
</comment>
<gene>
    <name evidence="7 8 9" type="primary">LOC113513739</name>
    <name evidence="5" type="synonym">Mocs2</name>
</gene>
<comment type="subcellular location">
    <subcellularLocation>
        <location evidence="5">Cytoplasm</location>
    </subcellularLocation>
</comment>
<evidence type="ECO:0000256" key="5">
    <source>
        <dbReference type="HAMAP-Rule" id="MF_03051"/>
    </source>
</evidence>
<dbReference type="InterPro" id="IPR028887">
    <property type="entry name" value="MOCS2A_euk"/>
</dbReference>
<evidence type="ECO:0000313" key="7">
    <source>
        <dbReference type="RefSeq" id="XP_026753521.1"/>
    </source>
</evidence>
<dbReference type="Pfam" id="PF02597">
    <property type="entry name" value="ThiS"/>
    <property type="match status" value="1"/>
</dbReference>
<evidence type="ECO:0000313" key="9">
    <source>
        <dbReference type="RefSeq" id="XP_031769266.1"/>
    </source>
</evidence>
<dbReference type="InterPro" id="IPR016155">
    <property type="entry name" value="Mopterin_synth/thiamin_S_b"/>
</dbReference>
<dbReference type="HAMAP" id="MF_03051">
    <property type="entry name" value="MOCS2A"/>
    <property type="match status" value="1"/>
</dbReference>
<dbReference type="SUPFAM" id="SSF54285">
    <property type="entry name" value="MoaD/ThiS"/>
    <property type="match status" value="1"/>
</dbReference>
<evidence type="ECO:0000313" key="8">
    <source>
        <dbReference type="RefSeq" id="XP_031769262.1"/>
    </source>
</evidence>
<feature type="modified residue" description="1-thioglycine; alternate" evidence="5">
    <location>
        <position position="88"/>
    </location>
</feature>
<dbReference type="GO" id="GO:1990133">
    <property type="term" value="C:molybdopterin adenylyltransferase complex"/>
    <property type="evidence" value="ECO:0007669"/>
    <property type="project" value="TreeGrafter"/>
</dbReference>
<dbReference type="UniPathway" id="UPA00344"/>
<dbReference type="PANTHER" id="PTHR33359">
    <property type="entry name" value="MOLYBDOPTERIN SYNTHASE SULFUR CARRIER SUBUNIT"/>
    <property type="match status" value="1"/>
</dbReference>
<evidence type="ECO:0000256" key="4">
    <source>
        <dbReference type="ARBA" id="ARBA00023150"/>
    </source>
</evidence>
<feature type="modified residue" description="Glycyl adenylate; alternate" evidence="5">
    <location>
        <position position="88"/>
    </location>
</feature>
<sequence>MDIEHNVTVNILFFAKSKELSGIRETTLQLPRKISYKQLLDLIVQKYNLETIKNNILLAKNEVVCEETVDIVISDRDSIAVIPPLSGG</sequence>
<reference evidence="7 8" key="1">
    <citation type="submission" date="2025-04" db="UniProtKB">
        <authorList>
            <consortium name="RefSeq"/>
        </authorList>
    </citation>
    <scope>IDENTIFICATION</scope>
    <source>
        <tissue evidence="7 8">Whole adult</tissue>
    </source>
</reference>
<dbReference type="Gene3D" id="3.10.20.30">
    <property type="match status" value="1"/>
</dbReference>
<evidence type="ECO:0000313" key="6">
    <source>
        <dbReference type="Proteomes" id="UP001652740"/>
    </source>
</evidence>
<dbReference type="InterPro" id="IPR003749">
    <property type="entry name" value="ThiS/MoaD-like"/>
</dbReference>
<dbReference type="CDD" id="cd00754">
    <property type="entry name" value="Ubl_MoaD"/>
    <property type="match status" value="1"/>
</dbReference>
<evidence type="ECO:0000256" key="2">
    <source>
        <dbReference type="ARBA" id="ARBA00022553"/>
    </source>
</evidence>
<name>A0A6J3C970_GALME</name>
<dbReference type="RefSeq" id="XP_031769266.1">
    <property type="nucleotide sequence ID" value="XM_031913406.1"/>
</dbReference>
<comment type="pathway">
    <text evidence="5">Cofactor biosynthesis; molybdopterin biosynthesis.</text>
</comment>
<dbReference type="AlphaFoldDB" id="A0A6J3C970"/>
<protein>
    <recommendedName>
        <fullName evidence="5">Molybdopterin synthase sulfur carrier subunit</fullName>
    </recommendedName>
    <alternativeName>
        <fullName evidence="5">Molybdenum cofactor synthesis protein 2 small subunit</fullName>
    </alternativeName>
    <alternativeName>
        <fullName evidence="5">Molybdenum cofactor synthesis protein 2A</fullName>
        <shortName evidence="5">MOCS2A</shortName>
    </alternativeName>
    <alternativeName>
        <fullName evidence="5">Sulfur carrier protein MOCS2A</fullName>
    </alternativeName>
</protein>
<dbReference type="InterPro" id="IPR044672">
    <property type="entry name" value="MOCS2A"/>
</dbReference>
<evidence type="ECO:0000256" key="3">
    <source>
        <dbReference type="ARBA" id="ARBA00022741"/>
    </source>
</evidence>
<comment type="miscellaneous">
    <text evidence="5">This protein is produced by a bicistronic gene which also produces the large subunit (MOCS2B).</text>
</comment>
<dbReference type="RefSeq" id="XP_031769262.1">
    <property type="nucleotide sequence ID" value="XM_031913402.1"/>
</dbReference>
<proteinExistence type="inferred from homology"/>
<dbReference type="GO" id="GO:0006777">
    <property type="term" value="P:Mo-molybdopterin cofactor biosynthetic process"/>
    <property type="evidence" value="ECO:0007669"/>
    <property type="project" value="UniProtKB-UniRule"/>
</dbReference>
<accession>A0A6J3C970</accession>
<dbReference type="GO" id="GO:0000166">
    <property type="term" value="F:nucleotide binding"/>
    <property type="evidence" value="ECO:0007669"/>
    <property type="project" value="UniProtKB-KW"/>
</dbReference>
<keyword evidence="3 5" id="KW-0547">Nucleotide-binding</keyword>
<dbReference type="InterPro" id="IPR012675">
    <property type="entry name" value="Beta-grasp_dom_sf"/>
</dbReference>
<keyword evidence="4 5" id="KW-0501">Molybdenum cofactor biosynthesis</keyword>
<organism evidence="6 8">
    <name type="scientific">Galleria mellonella</name>
    <name type="common">Greater wax moth</name>
    <dbReference type="NCBI Taxonomy" id="7137"/>
    <lineage>
        <taxon>Eukaryota</taxon>
        <taxon>Metazoa</taxon>
        <taxon>Ecdysozoa</taxon>
        <taxon>Arthropoda</taxon>
        <taxon>Hexapoda</taxon>
        <taxon>Insecta</taxon>
        <taxon>Pterygota</taxon>
        <taxon>Neoptera</taxon>
        <taxon>Endopterygota</taxon>
        <taxon>Lepidoptera</taxon>
        <taxon>Glossata</taxon>
        <taxon>Ditrysia</taxon>
        <taxon>Pyraloidea</taxon>
        <taxon>Pyralidae</taxon>
        <taxon>Galleriinae</taxon>
        <taxon>Galleria</taxon>
    </lineage>
</organism>
<dbReference type="KEGG" id="gmw:113515796"/>
<dbReference type="RefSeq" id="XP_026753521.1">
    <property type="nucleotide sequence ID" value="XM_026897720.2"/>
</dbReference>
<keyword evidence="6" id="KW-1185">Reference proteome</keyword>
<comment type="similarity">
    <text evidence="5">Belongs to the MoaD family. MOCS2A subfamily.</text>
</comment>
<dbReference type="PANTHER" id="PTHR33359:SF1">
    <property type="entry name" value="MOLYBDOPTERIN SYNTHASE SULFUR CARRIER SUBUNIT"/>
    <property type="match status" value="1"/>
</dbReference>
<keyword evidence="2 5" id="KW-0597">Phosphoprotein</keyword>
<dbReference type="GO" id="GO:0030366">
    <property type="term" value="F:molybdopterin synthase activity"/>
    <property type="evidence" value="ECO:0007669"/>
    <property type="project" value="UniProtKB-UniRule"/>
</dbReference>
<dbReference type="Proteomes" id="UP001652740">
    <property type="component" value="Unplaced"/>
</dbReference>
<comment type="subunit">
    <text evidence="5">Heterotetramer; composed of 2 small (MOCS2A) and 2 large (MOCS2B) subunits.</text>
</comment>
<dbReference type="GO" id="GO:1990140">
    <property type="term" value="C:molybdopterin synthase complex"/>
    <property type="evidence" value="ECO:0007669"/>
    <property type="project" value="UniProtKB-UniRule"/>
</dbReference>
<keyword evidence="1 5" id="KW-0963">Cytoplasm</keyword>
<comment type="function">
    <text evidence="5">Acts as a sulfur carrier required for molybdopterin biosynthesis. Component of the molybdopterin synthase complex that catalyzes the conversion of precursor Z into molybdopterin by mediating the incorporation of 2 sulfur atoms into precursor Z to generate a dithiolene group. In the complex, serves as sulfur donor by being thiocarboxylated (-COSH) at its C-terminus by MOCS3. After interaction with MOCS2B, the sulfur is then transferred to precursor Z to form molybdopterin.</text>
</comment>
<evidence type="ECO:0000256" key="1">
    <source>
        <dbReference type="ARBA" id="ARBA00022490"/>
    </source>
</evidence>